<feature type="region of interest" description="Disordered" evidence="1">
    <location>
        <begin position="78"/>
        <end position="108"/>
    </location>
</feature>
<dbReference type="GeneID" id="103558195"/>
<evidence type="ECO:0000313" key="2">
    <source>
        <dbReference type="Proteomes" id="UP001652662"/>
    </source>
</evidence>
<dbReference type="RefSeq" id="XP_070439348.1">
    <property type="nucleotide sequence ID" value="XM_070583247.1"/>
</dbReference>
<gene>
    <name evidence="3" type="primary">B3GNT5</name>
</gene>
<name>A0ABM4LFX0_EQUPR</name>
<accession>A0ABM4LFX0</accession>
<feature type="region of interest" description="Disordered" evidence="1">
    <location>
        <begin position="1"/>
        <end position="57"/>
    </location>
</feature>
<proteinExistence type="predicted"/>
<reference evidence="3" key="1">
    <citation type="submission" date="2025-08" db="UniProtKB">
        <authorList>
            <consortium name="RefSeq"/>
        </authorList>
    </citation>
    <scope>IDENTIFICATION</scope>
    <source>
        <tissue evidence="3">Blood</tissue>
    </source>
</reference>
<keyword evidence="2" id="KW-1185">Reference proteome</keyword>
<organism evidence="2 3">
    <name type="scientific">Equus przewalskii</name>
    <name type="common">Przewalski's horse</name>
    <name type="synonym">Equus caballus przewalskii</name>
    <dbReference type="NCBI Taxonomy" id="9798"/>
    <lineage>
        <taxon>Eukaryota</taxon>
        <taxon>Metazoa</taxon>
        <taxon>Chordata</taxon>
        <taxon>Craniata</taxon>
        <taxon>Vertebrata</taxon>
        <taxon>Euteleostomi</taxon>
        <taxon>Mammalia</taxon>
        <taxon>Eutheria</taxon>
        <taxon>Laurasiatheria</taxon>
        <taxon>Perissodactyla</taxon>
        <taxon>Equidae</taxon>
        <taxon>Equus</taxon>
    </lineage>
</organism>
<feature type="compositionally biased region" description="Low complexity" evidence="1">
    <location>
        <begin position="34"/>
        <end position="53"/>
    </location>
</feature>
<dbReference type="Proteomes" id="UP001652662">
    <property type="component" value="Chromosome 18"/>
</dbReference>
<evidence type="ECO:0000256" key="1">
    <source>
        <dbReference type="SAM" id="MobiDB-lite"/>
    </source>
</evidence>
<sequence length="108" mass="11470">MVCSLCRGPETGSLGVQGGLRATEPLPRPARSLPGRTAPPRGAAPPGRSSSRAPGKETRGLFCSLLVQVQIPGCTRTFTHSGRRSAQETSLQPSQHPVCGPPRNFWVR</sequence>
<protein>
    <submittedName>
        <fullName evidence="3">Lactosylceramide 1,3-N-acetyl-beta-D-glucosaminyltransferase isoform X2</fullName>
    </submittedName>
</protein>
<evidence type="ECO:0000313" key="3">
    <source>
        <dbReference type="RefSeq" id="XP_070439348.1"/>
    </source>
</evidence>